<reference evidence="9" key="2">
    <citation type="journal article" date="2020" name="Microorganisms">
        <title>Osmotic Adaptation and Compatible Solute Biosynthesis of Phototrophic Bacteria as Revealed from Genome Analyses.</title>
        <authorList>
            <person name="Imhoff J.F."/>
            <person name="Rahn T."/>
            <person name="Kunzel S."/>
            <person name="Keller A."/>
            <person name="Neulinger S.C."/>
        </authorList>
    </citation>
    <scope>NUCLEOTIDE SEQUENCE</scope>
    <source>
        <strain evidence="9">DSM 11080</strain>
    </source>
</reference>
<keyword evidence="10" id="KW-1185">Reference proteome</keyword>
<evidence type="ECO:0000256" key="4">
    <source>
        <dbReference type="ARBA" id="ARBA00022691"/>
    </source>
</evidence>
<dbReference type="Pfam" id="PF04055">
    <property type="entry name" value="Radical_SAM"/>
    <property type="match status" value="1"/>
</dbReference>
<dbReference type="EMBL" id="NRSJ01000029">
    <property type="protein sequence ID" value="MBK1705853.1"/>
    <property type="molecule type" value="Genomic_DNA"/>
</dbReference>
<dbReference type="SFLD" id="SFLDS00029">
    <property type="entry name" value="Radical_SAM"/>
    <property type="match status" value="1"/>
</dbReference>
<dbReference type="AlphaFoldDB" id="A0AAJ0U653"/>
<keyword evidence="2" id="KW-0489">Methyltransferase</keyword>
<dbReference type="Proteomes" id="UP001296776">
    <property type="component" value="Unassembled WGS sequence"/>
</dbReference>
<dbReference type="GO" id="GO:0003824">
    <property type="term" value="F:catalytic activity"/>
    <property type="evidence" value="ECO:0007669"/>
    <property type="project" value="InterPro"/>
</dbReference>
<dbReference type="RefSeq" id="WP_200347108.1">
    <property type="nucleotide sequence ID" value="NZ_NRSJ01000029.1"/>
</dbReference>
<comment type="cofactor">
    <cofactor evidence="1">
        <name>[4Fe-4S] cluster</name>
        <dbReference type="ChEBI" id="CHEBI:49883"/>
    </cofactor>
</comment>
<dbReference type="GO" id="GO:0005829">
    <property type="term" value="C:cytosol"/>
    <property type="evidence" value="ECO:0007669"/>
    <property type="project" value="TreeGrafter"/>
</dbReference>
<name>A0AAJ0U653_9GAMM</name>
<reference evidence="9" key="1">
    <citation type="submission" date="2017-08" db="EMBL/GenBank/DDBJ databases">
        <authorList>
            <person name="Imhoff J.F."/>
            <person name="Rahn T."/>
            <person name="Kuenzel S."/>
            <person name="Neulinger S.C."/>
        </authorList>
    </citation>
    <scope>NUCLEOTIDE SEQUENCE</scope>
    <source>
        <strain evidence="9">DSM 11080</strain>
    </source>
</reference>
<evidence type="ECO:0000256" key="7">
    <source>
        <dbReference type="ARBA" id="ARBA00023014"/>
    </source>
</evidence>
<dbReference type="SFLD" id="SFLDG01082">
    <property type="entry name" value="B12-binding_domain_containing"/>
    <property type="match status" value="1"/>
</dbReference>
<evidence type="ECO:0000259" key="8">
    <source>
        <dbReference type="PROSITE" id="PS51918"/>
    </source>
</evidence>
<comment type="caution">
    <text evidence="9">The sequence shown here is derived from an EMBL/GenBank/DDBJ whole genome shotgun (WGS) entry which is preliminary data.</text>
</comment>
<keyword evidence="5" id="KW-0479">Metal-binding</keyword>
<dbReference type="SFLD" id="SFLDG01123">
    <property type="entry name" value="methyltransferase_(Class_B)"/>
    <property type="match status" value="1"/>
</dbReference>
<sequence>MSTSRAGTFRLLLIKPSHYDDDGYVIQWWRSSLPSNSLATIYGIALNCIAQQPLGPKVEIELQAIDETNTRVRPGRITRSIRRAGGQALICLIGVQSNQFPRALDLARQFRADGHPVIIGGFHVSGCLAMLQETPRELIDAQEAGVSLFAGELEGHLGRLVQDAAAGALKPVYDHLNDLPDLTDQPTPYLPPERVQRTMGKRASFDAGRGCPYLCSFCTIINVQGRKSRHRSADDVERLIRANAEHGIDNFFITDDNFARNRNWEPIFDRIIALRESGMPIRLVIQVDTQSHRIPRFIEKAGKAGVTRAFLGMESINPDALKQARKGQNKTADYRALLQAWHAAGVLTYAGYILGFPDDTPDSIRRDLEIIKRELPIDIMEFFILTPLPGSADHKRLVEAGVALDPDMNNYDTQHVTMAHPKMTKEEWEGIYREAWDIYYTPEHVARILRRARAWGYEPKQMMDKLFAFHAPVIHENVHPLEGGLIRRRCRKDRRPGFPLESPLAYYPKQAWEFMTKYSRVLRMHSRYKRIMERVIAEECLAIQDDVAMLPVCAGGEKSLQLIAAPAAERQGSWSPVSLRVQAERKQDG</sequence>
<organism evidence="9 10">
    <name type="scientific">Halochromatium glycolicum</name>
    <dbReference type="NCBI Taxonomy" id="85075"/>
    <lineage>
        <taxon>Bacteria</taxon>
        <taxon>Pseudomonadati</taxon>
        <taxon>Pseudomonadota</taxon>
        <taxon>Gammaproteobacteria</taxon>
        <taxon>Chromatiales</taxon>
        <taxon>Chromatiaceae</taxon>
        <taxon>Halochromatium</taxon>
    </lineage>
</organism>
<evidence type="ECO:0000256" key="1">
    <source>
        <dbReference type="ARBA" id="ARBA00001966"/>
    </source>
</evidence>
<feature type="domain" description="Radical SAM core" evidence="8">
    <location>
        <begin position="197"/>
        <end position="421"/>
    </location>
</feature>
<dbReference type="PANTHER" id="PTHR43409:SF7">
    <property type="entry name" value="BLL1977 PROTEIN"/>
    <property type="match status" value="1"/>
</dbReference>
<keyword evidence="7" id="KW-0411">Iron-sulfur</keyword>
<dbReference type="PANTHER" id="PTHR43409">
    <property type="entry name" value="ANAEROBIC MAGNESIUM-PROTOPORPHYRIN IX MONOMETHYL ESTER CYCLASE-RELATED"/>
    <property type="match status" value="1"/>
</dbReference>
<evidence type="ECO:0000256" key="5">
    <source>
        <dbReference type="ARBA" id="ARBA00022723"/>
    </source>
</evidence>
<dbReference type="InterPro" id="IPR051198">
    <property type="entry name" value="BchE-like"/>
</dbReference>
<protein>
    <submittedName>
        <fullName evidence="9">Radical SAM protein</fullName>
    </submittedName>
</protein>
<keyword evidence="6" id="KW-0408">Iron</keyword>
<dbReference type="InterPro" id="IPR034466">
    <property type="entry name" value="Methyltransferase_Class_B"/>
</dbReference>
<dbReference type="SUPFAM" id="SSF102114">
    <property type="entry name" value="Radical SAM enzymes"/>
    <property type="match status" value="1"/>
</dbReference>
<evidence type="ECO:0000313" key="10">
    <source>
        <dbReference type="Proteomes" id="UP001296776"/>
    </source>
</evidence>
<dbReference type="InterPro" id="IPR058240">
    <property type="entry name" value="rSAM_sf"/>
</dbReference>
<dbReference type="SMART" id="SM00729">
    <property type="entry name" value="Elp3"/>
    <property type="match status" value="1"/>
</dbReference>
<dbReference type="InterPro" id="IPR006638">
    <property type="entry name" value="Elp3/MiaA/NifB-like_rSAM"/>
</dbReference>
<evidence type="ECO:0000256" key="6">
    <source>
        <dbReference type="ARBA" id="ARBA00023004"/>
    </source>
</evidence>
<dbReference type="Gene3D" id="3.80.30.20">
    <property type="entry name" value="tm_1862 like domain"/>
    <property type="match status" value="1"/>
</dbReference>
<keyword evidence="3" id="KW-0808">Transferase</keyword>
<dbReference type="CDD" id="cd01335">
    <property type="entry name" value="Radical_SAM"/>
    <property type="match status" value="1"/>
</dbReference>
<accession>A0AAJ0U653</accession>
<dbReference type="GO" id="GO:0051539">
    <property type="term" value="F:4 iron, 4 sulfur cluster binding"/>
    <property type="evidence" value="ECO:0007669"/>
    <property type="project" value="UniProtKB-KW"/>
</dbReference>
<dbReference type="PROSITE" id="PS51918">
    <property type="entry name" value="RADICAL_SAM"/>
    <property type="match status" value="1"/>
</dbReference>
<proteinExistence type="predicted"/>
<evidence type="ECO:0000313" key="9">
    <source>
        <dbReference type="EMBL" id="MBK1705853.1"/>
    </source>
</evidence>
<evidence type="ECO:0000256" key="2">
    <source>
        <dbReference type="ARBA" id="ARBA00022603"/>
    </source>
</evidence>
<dbReference type="GO" id="GO:0046872">
    <property type="term" value="F:metal ion binding"/>
    <property type="evidence" value="ECO:0007669"/>
    <property type="project" value="UniProtKB-KW"/>
</dbReference>
<dbReference type="InterPro" id="IPR023404">
    <property type="entry name" value="rSAM_horseshoe"/>
</dbReference>
<keyword evidence="4" id="KW-0949">S-adenosyl-L-methionine</keyword>
<evidence type="ECO:0000256" key="3">
    <source>
        <dbReference type="ARBA" id="ARBA00022679"/>
    </source>
</evidence>
<gene>
    <name evidence="9" type="ORF">CKO40_15140</name>
</gene>
<dbReference type="InterPro" id="IPR007197">
    <property type="entry name" value="rSAM"/>
</dbReference>